<dbReference type="InParanoid" id="G5AD84"/>
<dbReference type="RefSeq" id="XP_009538034.1">
    <property type="nucleotide sequence ID" value="XM_009539739.1"/>
</dbReference>
<dbReference type="EMBL" id="JH159164">
    <property type="protein sequence ID" value="EGZ06137.1"/>
    <property type="molecule type" value="Genomic_DNA"/>
</dbReference>
<reference evidence="6 7" key="1">
    <citation type="journal article" date="2006" name="Science">
        <title>Phytophthora genome sequences uncover evolutionary origins and mechanisms of pathogenesis.</title>
        <authorList>
            <person name="Tyler B.M."/>
            <person name="Tripathy S."/>
            <person name="Zhang X."/>
            <person name="Dehal P."/>
            <person name="Jiang R.H."/>
            <person name="Aerts A."/>
            <person name="Arredondo F.D."/>
            <person name="Baxter L."/>
            <person name="Bensasson D."/>
            <person name="Beynon J.L."/>
            <person name="Chapman J."/>
            <person name="Damasceno C.M."/>
            <person name="Dorrance A.E."/>
            <person name="Dou D."/>
            <person name="Dickerman A.W."/>
            <person name="Dubchak I.L."/>
            <person name="Garbelotto M."/>
            <person name="Gijzen M."/>
            <person name="Gordon S.G."/>
            <person name="Govers F."/>
            <person name="Grunwald N.J."/>
            <person name="Huang W."/>
            <person name="Ivors K.L."/>
            <person name="Jones R.W."/>
            <person name="Kamoun S."/>
            <person name="Krampis K."/>
            <person name="Lamour K.H."/>
            <person name="Lee M.K."/>
            <person name="McDonald W.H."/>
            <person name="Medina M."/>
            <person name="Meijer H.J."/>
            <person name="Nordberg E.K."/>
            <person name="Maclean D.J."/>
            <person name="Ospina-Giraldo M.D."/>
            <person name="Morris P.F."/>
            <person name="Phuntumart V."/>
            <person name="Putnam N.H."/>
            <person name="Rash S."/>
            <person name="Rose J.K."/>
            <person name="Sakihama Y."/>
            <person name="Salamov A.A."/>
            <person name="Savidor A."/>
            <person name="Scheuring C.F."/>
            <person name="Smith B.M."/>
            <person name="Sobral B.W."/>
            <person name="Terry A."/>
            <person name="Torto-Alalibo T.A."/>
            <person name="Win J."/>
            <person name="Xu Z."/>
            <person name="Zhang H."/>
            <person name="Grigoriev I.V."/>
            <person name="Rokhsar D.S."/>
            <person name="Boore J.L."/>
        </authorList>
    </citation>
    <scope>NUCLEOTIDE SEQUENCE [LARGE SCALE GENOMIC DNA]</scope>
    <source>
        <strain evidence="6 7">P6497</strain>
    </source>
</reference>
<evidence type="ECO:0000256" key="1">
    <source>
        <dbReference type="ARBA" id="ARBA00004613"/>
    </source>
</evidence>
<organism evidence="6 7">
    <name type="scientific">Phytophthora sojae (strain P6497)</name>
    <name type="common">Soybean stem and root rot agent</name>
    <name type="synonym">Phytophthora megasperma f. sp. glycines</name>
    <dbReference type="NCBI Taxonomy" id="1094619"/>
    <lineage>
        <taxon>Eukaryota</taxon>
        <taxon>Sar</taxon>
        <taxon>Stramenopiles</taxon>
        <taxon>Oomycota</taxon>
        <taxon>Peronosporomycetes</taxon>
        <taxon>Peronosporales</taxon>
        <taxon>Peronosporaceae</taxon>
        <taxon>Phytophthora</taxon>
    </lineage>
</organism>
<accession>G5AD84</accession>
<keyword evidence="4" id="KW-0732">Signal</keyword>
<evidence type="ECO:0000313" key="6">
    <source>
        <dbReference type="EMBL" id="EGZ06137.1"/>
    </source>
</evidence>
<name>G5AD84_PHYSP</name>
<dbReference type="Proteomes" id="UP000002640">
    <property type="component" value="Unassembled WGS sequence"/>
</dbReference>
<comment type="function">
    <text evidence="5">Effector that suppresses plant defense responses during pathogen infection.</text>
</comment>
<comment type="subcellular location">
    <subcellularLocation>
        <location evidence="1 5">Secreted</location>
    </subcellularLocation>
</comment>
<keyword evidence="7" id="KW-1185">Reference proteome</keyword>
<dbReference type="InterPro" id="IPR031825">
    <property type="entry name" value="RXLR"/>
</dbReference>
<evidence type="ECO:0000256" key="4">
    <source>
        <dbReference type="ARBA" id="ARBA00022729"/>
    </source>
</evidence>
<comment type="similarity">
    <text evidence="2 5">Belongs to the RxLR effector family.</text>
</comment>
<evidence type="ECO:0000256" key="3">
    <source>
        <dbReference type="ARBA" id="ARBA00022525"/>
    </source>
</evidence>
<dbReference type="Pfam" id="PF16810">
    <property type="entry name" value="RXLR"/>
    <property type="match status" value="1"/>
</dbReference>
<dbReference type="AlphaFoldDB" id="G5AD84"/>
<evidence type="ECO:0000256" key="2">
    <source>
        <dbReference type="ARBA" id="ARBA00010400"/>
    </source>
</evidence>
<comment type="domain">
    <text evidence="5">The RxLR-dEER motif acts to carry the protein into the host cell cytoplasm through binding to cell surface phosphatidylinositol-3-phosphate.</text>
</comment>
<dbReference type="GeneID" id="20661691"/>
<sequence length="119" mass="13278">VVALVGLHSRCNVVSAGIESKGASIQTSAERYAEDVKRFLRSHRTVDEDDEDEERGFFGAVEKAAATAKFPVWLSKGKSPNEVAKKLGMSGVYPVTDHKMWSVLKNYKAQYDKRFPPYP</sequence>
<evidence type="ECO:0000313" key="7">
    <source>
        <dbReference type="Proteomes" id="UP000002640"/>
    </source>
</evidence>
<feature type="non-terminal residue" evidence="6">
    <location>
        <position position="1"/>
    </location>
</feature>
<evidence type="ECO:0000256" key="5">
    <source>
        <dbReference type="RuleBase" id="RU367124"/>
    </source>
</evidence>
<gene>
    <name evidence="6" type="ORF">PHYSODRAFT_532053</name>
</gene>
<protein>
    <recommendedName>
        <fullName evidence="5">RxLR effector protein</fullName>
    </recommendedName>
</protein>
<dbReference type="KEGG" id="psoj:PHYSODRAFT_532053"/>
<proteinExistence type="inferred from homology"/>
<keyword evidence="3 5" id="KW-0964">Secreted</keyword>